<dbReference type="EC" id="2.6.1.19" evidence="7"/>
<sequence length="447" mass="47307">MNRQVNFAKEMNMNAPNEKLTLKTNSELMARRTAALPRGVGQGHALFAERAENAEIWDVEGGRWIDFCAGIAVVNTGHCHPRIVAAARQQLAAFTHTCFQVVAYESYVELCERLNAAAPGSTPKKSFLVNTGAEAIENAVKIARAATGRSGMIAFGGGFHGRTMFGMALTGKVAPYKIKFGPFPGEIFHVPFPNALQGISEEDSIAAIERLFATSIEASRVAAIFIEPVQGEGGYVPAPLGFLRRLRTLCDAHGILLVADEVQTGIARCGKLFASEHYGVEPDIITMAKGLGGGLPVAAVVGKAHIMDAADVGGLGSTYAGNPVAVAGALAVLDVVEEEQLCARSMALGERMRTRFSAMMEQFSTIAEVRGLGAMTAVEFCRNGDPRQPAADIAAALKTEAAKRGLLLLLCGPHGNVLRVMVPLTISDAVLNEGLDIIEASLHALNA</sequence>
<dbReference type="InterPro" id="IPR015424">
    <property type="entry name" value="PyrdxlP-dep_Trfase"/>
</dbReference>
<keyword evidence="8" id="KW-1185">Reference proteome</keyword>
<dbReference type="FunFam" id="3.40.640.10:FF:000013">
    <property type="entry name" value="4-aminobutyrate aminotransferase"/>
    <property type="match status" value="1"/>
</dbReference>
<dbReference type="InterPro" id="IPR015421">
    <property type="entry name" value="PyrdxlP-dep_Trfase_major"/>
</dbReference>
<evidence type="ECO:0000256" key="3">
    <source>
        <dbReference type="ARBA" id="ARBA00022576"/>
    </source>
</evidence>
<dbReference type="Pfam" id="PF00202">
    <property type="entry name" value="Aminotran_3"/>
    <property type="match status" value="1"/>
</dbReference>
<dbReference type="AlphaFoldDB" id="A0A1A8XYE3"/>
<comment type="similarity">
    <text evidence="2 6">Belongs to the class-III pyridoxal-phosphate-dependent aminotransferase family.</text>
</comment>
<dbReference type="InterPro" id="IPR004632">
    <property type="entry name" value="4NH2But_aminotransferase_bac"/>
</dbReference>
<keyword evidence="4 7" id="KW-0808">Transferase</keyword>
<name>A0A1A8XYE3_9PROT</name>
<dbReference type="NCBIfam" id="TIGR00700">
    <property type="entry name" value="GABAtrnsam"/>
    <property type="match status" value="1"/>
</dbReference>
<dbReference type="GO" id="GO:0042802">
    <property type="term" value="F:identical protein binding"/>
    <property type="evidence" value="ECO:0007669"/>
    <property type="project" value="TreeGrafter"/>
</dbReference>
<gene>
    <name evidence="7" type="primary">puuE</name>
    <name evidence="7" type="ORF">ACCAA_810028</name>
</gene>
<dbReference type="STRING" id="1860102.ACCAA_810028"/>
<evidence type="ECO:0000256" key="6">
    <source>
        <dbReference type="RuleBase" id="RU003560"/>
    </source>
</evidence>
<evidence type="ECO:0000256" key="4">
    <source>
        <dbReference type="ARBA" id="ARBA00022679"/>
    </source>
</evidence>
<protein>
    <submittedName>
        <fullName evidence="7">GABA aminotransferase, PLP-dependent</fullName>
        <ecNumber evidence="7">2.6.1.19</ecNumber>
    </submittedName>
</protein>
<dbReference type="GO" id="GO:0009448">
    <property type="term" value="P:gamma-aminobutyric acid metabolic process"/>
    <property type="evidence" value="ECO:0007669"/>
    <property type="project" value="InterPro"/>
</dbReference>
<reference evidence="7 8" key="1">
    <citation type="submission" date="2016-06" db="EMBL/GenBank/DDBJ databases">
        <authorList>
            <person name="Kjaerup R.B."/>
            <person name="Dalgaard T.S."/>
            <person name="Juul-Madsen H.R."/>
        </authorList>
    </citation>
    <scope>NUCLEOTIDE SEQUENCE [LARGE SCALE GENOMIC DNA]</scope>
    <source>
        <strain evidence="7">3</strain>
    </source>
</reference>
<evidence type="ECO:0000256" key="1">
    <source>
        <dbReference type="ARBA" id="ARBA00001933"/>
    </source>
</evidence>
<dbReference type="InterPro" id="IPR049704">
    <property type="entry name" value="Aminotrans_3_PPA_site"/>
</dbReference>
<proteinExistence type="inferred from homology"/>
<dbReference type="CDD" id="cd00610">
    <property type="entry name" value="OAT_like"/>
    <property type="match status" value="1"/>
</dbReference>
<dbReference type="PROSITE" id="PS00600">
    <property type="entry name" value="AA_TRANSFER_CLASS_3"/>
    <property type="match status" value="1"/>
</dbReference>
<dbReference type="PANTHER" id="PTHR11986">
    <property type="entry name" value="AMINOTRANSFERASE CLASS III"/>
    <property type="match status" value="1"/>
</dbReference>
<dbReference type="InterPro" id="IPR050103">
    <property type="entry name" value="Class-III_PLP-dep_AT"/>
</dbReference>
<evidence type="ECO:0000313" key="8">
    <source>
        <dbReference type="Proteomes" id="UP000199169"/>
    </source>
</evidence>
<dbReference type="Proteomes" id="UP000199169">
    <property type="component" value="Unassembled WGS sequence"/>
</dbReference>
<comment type="cofactor">
    <cofactor evidence="1">
        <name>pyridoxal 5'-phosphate</name>
        <dbReference type="ChEBI" id="CHEBI:597326"/>
    </cofactor>
</comment>
<dbReference type="EMBL" id="FLQX01000162">
    <property type="protein sequence ID" value="SBT09985.1"/>
    <property type="molecule type" value="Genomic_DNA"/>
</dbReference>
<dbReference type="Gene3D" id="3.40.640.10">
    <property type="entry name" value="Type I PLP-dependent aspartate aminotransferase-like (Major domain)"/>
    <property type="match status" value="1"/>
</dbReference>
<keyword evidence="3 7" id="KW-0032">Aminotransferase</keyword>
<evidence type="ECO:0000256" key="2">
    <source>
        <dbReference type="ARBA" id="ARBA00008954"/>
    </source>
</evidence>
<keyword evidence="5 6" id="KW-0663">Pyridoxal phosphate</keyword>
<dbReference type="InterPro" id="IPR005814">
    <property type="entry name" value="Aminotrans_3"/>
</dbReference>
<dbReference type="InterPro" id="IPR015422">
    <property type="entry name" value="PyrdxlP-dep_Trfase_small"/>
</dbReference>
<accession>A0A1A8XYE3</accession>
<organism evidence="7 8">
    <name type="scientific">Candidatus Accumulibacter aalborgensis</name>
    <dbReference type="NCBI Taxonomy" id="1860102"/>
    <lineage>
        <taxon>Bacteria</taxon>
        <taxon>Pseudomonadati</taxon>
        <taxon>Pseudomonadota</taxon>
        <taxon>Betaproteobacteria</taxon>
        <taxon>Candidatus Accumulibacter</taxon>
    </lineage>
</organism>
<dbReference type="GO" id="GO:0030170">
    <property type="term" value="F:pyridoxal phosphate binding"/>
    <property type="evidence" value="ECO:0007669"/>
    <property type="project" value="InterPro"/>
</dbReference>
<evidence type="ECO:0000256" key="5">
    <source>
        <dbReference type="ARBA" id="ARBA00022898"/>
    </source>
</evidence>
<evidence type="ECO:0000313" key="7">
    <source>
        <dbReference type="EMBL" id="SBT09985.1"/>
    </source>
</evidence>
<dbReference type="GO" id="GO:0034386">
    <property type="term" value="F:4-aminobutyrate:2-oxoglutarate transaminase activity"/>
    <property type="evidence" value="ECO:0007669"/>
    <property type="project" value="UniProtKB-EC"/>
</dbReference>
<dbReference type="PIRSF" id="PIRSF000521">
    <property type="entry name" value="Transaminase_4ab_Lys_Orn"/>
    <property type="match status" value="1"/>
</dbReference>
<dbReference type="Gene3D" id="3.90.1150.10">
    <property type="entry name" value="Aspartate Aminotransferase, domain 1"/>
    <property type="match status" value="1"/>
</dbReference>
<dbReference type="SUPFAM" id="SSF53383">
    <property type="entry name" value="PLP-dependent transferases"/>
    <property type="match status" value="1"/>
</dbReference>